<dbReference type="InterPro" id="IPR001509">
    <property type="entry name" value="Epimerase_deHydtase"/>
</dbReference>
<dbReference type="AlphaFoldDB" id="X1HD47"/>
<accession>X1HD47</accession>
<reference evidence="3" key="1">
    <citation type="journal article" date="2014" name="Front. Microbiol.">
        <title>High frequency of phylogenetically diverse reductive dehalogenase-homologous genes in deep subseafloor sedimentary metagenomes.</title>
        <authorList>
            <person name="Kawai M."/>
            <person name="Futagami T."/>
            <person name="Toyoda A."/>
            <person name="Takaki Y."/>
            <person name="Nishi S."/>
            <person name="Hori S."/>
            <person name="Arai W."/>
            <person name="Tsubouchi T."/>
            <person name="Morono Y."/>
            <person name="Uchiyama I."/>
            <person name="Ito T."/>
            <person name="Fujiyama A."/>
            <person name="Inagaki F."/>
            <person name="Takami H."/>
        </authorList>
    </citation>
    <scope>NUCLEOTIDE SEQUENCE</scope>
    <source>
        <strain evidence="3">Expedition CK06-06</strain>
    </source>
</reference>
<dbReference type="PANTHER" id="PTHR43725:SF53">
    <property type="entry name" value="UDP-ARABINOSE 4-EPIMERASE 1"/>
    <property type="match status" value="1"/>
</dbReference>
<dbReference type="PANTHER" id="PTHR43725">
    <property type="entry name" value="UDP-GLUCOSE 4-EPIMERASE"/>
    <property type="match status" value="1"/>
</dbReference>
<evidence type="ECO:0000256" key="1">
    <source>
        <dbReference type="ARBA" id="ARBA00007637"/>
    </source>
</evidence>
<proteinExistence type="inferred from homology"/>
<comment type="similarity">
    <text evidence="1">Belongs to the NAD(P)-dependent epimerase/dehydratase family.</text>
</comment>
<gene>
    <name evidence="3" type="ORF">S03H2_41195</name>
</gene>
<dbReference type="EMBL" id="BARU01025579">
    <property type="protein sequence ID" value="GAH68101.1"/>
    <property type="molecule type" value="Genomic_DNA"/>
</dbReference>
<organism evidence="3">
    <name type="scientific">marine sediment metagenome</name>
    <dbReference type="NCBI Taxonomy" id="412755"/>
    <lineage>
        <taxon>unclassified sequences</taxon>
        <taxon>metagenomes</taxon>
        <taxon>ecological metagenomes</taxon>
    </lineage>
</organism>
<dbReference type="Gene3D" id="3.40.50.720">
    <property type="entry name" value="NAD(P)-binding Rossmann-like Domain"/>
    <property type="match status" value="1"/>
</dbReference>
<protein>
    <recommendedName>
        <fullName evidence="2">NAD-dependent epimerase/dehydratase domain-containing protein</fullName>
    </recommendedName>
</protein>
<comment type="caution">
    <text evidence="3">The sequence shown here is derived from an EMBL/GenBank/DDBJ whole genome shotgun (WGS) entry which is preliminary data.</text>
</comment>
<dbReference type="InterPro" id="IPR036291">
    <property type="entry name" value="NAD(P)-bd_dom_sf"/>
</dbReference>
<sequence>MALFLVTGGAGFIGSNLVRRLLSEGHGVRVIDDFSTGKRENLEDVEEKIELIEGSICDEKLARRALAGVEFVLHQ</sequence>
<dbReference type="Pfam" id="PF01370">
    <property type="entry name" value="Epimerase"/>
    <property type="match status" value="1"/>
</dbReference>
<dbReference type="SUPFAM" id="SSF51735">
    <property type="entry name" value="NAD(P)-binding Rossmann-fold domains"/>
    <property type="match status" value="1"/>
</dbReference>
<feature type="non-terminal residue" evidence="3">
    <location>
        <position position="75"/>
    </location>
</feature>
<evidence type="ECO:0000313" key="3">
    <source>
        <dbReference type="EMBL" id="GAH68101.1"/>
    </source>
</evidence>
<evidence type="ECO:0000259" key="2">
    <source>
        <dbReference type="Pfam" id="PF01370"/>
    </source>
</evidence>
<feature type="domain" description="NAD-dependent epimerase/dehydratase" evidence="2">
    <location>
        <begin position="5"/>
        <end position="74"/>
    </location>
</feature>
<name>X1HD47_9ZZZZ</name>